<dbReference type="SUPFAM" id="SSF52096">
    <property type="entry name" value="ClpP/crotonase"/>
    <property type="match status" value="1"/>
</dbReference>
<accession>A0A177G5H7</accession>
<dbReference type="InterPro" id="IPR005151">
    <property type="entry name" value="Tail-specific_protease"/>
</dbReference>
<evidence type="ECO:0000256" key="1">
    <source>
        <dbReference type="SAM" id="MobiDB-lite"/>
    </source>
</evidence>
<feature type="domain" description="Tail specific protease" evidence="3">
    <location>
        <begin position="239"/>
        <end position="440"/>
    </location>
</feature>
<evidence type="ECO:0000313" key="5">
    <source>
        <dbReference type="Proteomes" id="UP000077349"/>
    </source>
</evidence>
<dbReference type="PANTHER" id="PTHR32060">
    <property type="entry name" value="TAIL-SPECIFIC PROTEASE"/>
    <property type="match status" value="1"/>
</dbReference>
<keyword evidence="4" id="KW-0378">Hydrolase</keyword>
<dbReference type="AlphaFoldDB" id="A0A177G5H7"/>
<dbReference type="PATRIC" id="fig|178901.16.peg.3448"/>
<evidence type="ECO:0000313" key="4">
    <source>
        <dbReference type="EMBL" id="OAG75588.1"/>
    </source>
</evidence>
<sequence length="453" mass="48390">MGELKRLVLLVGACGALMVPTQGFAAPVQWELFDPQHQFALSEGAPCPDGEKAVVLHSATASPTQYAVTRTALSTDGLQNKVLRLRAQLSVQDVQVGAGLWLPLYDGTKQIGFRNTQKDLVRGQSVTGVQEMTMWVPPQASRAVYGVLLRGPGTVRACGVHMGPAQPAQEENDGQSVAVQTMTFAINAIRTHALHASLIDWESRTPPLLELAGAGSTEDVYAEIRHLLADLHDGHSFVMPPATAHRLEAQPEQMPVFTKIGSDVGKISLPALTSHSAEGMQAFSRTGQKIFAQAPDMHGWIVDLRHDRGGNMWPMLQALRPLLGNGDLGFFEDRSGKRSAPWRAVAQGGAPQDGGPDLSRVPVAVLIGPQTASAGEAIAIALKGRPNTRFFGTATHGQTSGNKSFPLPDGGILAVAAKFELDRTGKRYEGPVQPDGVEADPDKAERAAEAWVR</sequence>
<name>A0A177G5H7_9PROT</name>
<dbReference type="Pfam" id="PF03572">
    <property type="entry name" value="Peptidase_S41"/>
    <property type="match status" value="1"/>
</dbReference>
<proteinExistence type="predicted"/>
<dbReference type="PANTHER" id="PTHR32060:SF30">
    <property type="entry name" value="CARBOXY-TERMINAL PROCESSING PROTEASE CTPA"/>
    <property type="match status" value="1"/>
</dbReference>
<feature type="compositionally biased region" description="Basic and acidic residues" evidence="1">
    <location>
        <begin position="440"/>
        <end position="453"/>
    </location>
</feature>
<dbReference type="EMBL" id="LVHD01000033">
    <property type="protein sequence ID" value="OAG75588.1"/>
    <property type="molecule type" value="Genomic_DNA"/>
</dbReference>
<organism evidence="4 5">
    <name type="scientific">Acetobacter malorum</name>
    <dbReference type="NCBI Taxonomy" id="178901"/>
    <lineage>
        <taxon>Bacteria</taxon>
        <taxon>Pseudomonadati</taxon>
        <taxon>Pseudomonadota</taxon>
        <taxon>Alphaproteobacteria</taxon>
        <taxon>Acetobacterales</taxon>
        <taxon>Acetobacteraceae</taxon>
        <taxon>Acetobacter</taxon>
    </lineage>
</organism>
<reference evidence="4 5" key="1">
    <citation type="submission" date="2016-03" db="EMBL/GenBank/DDBJ databases">
        <title>Draft genome sequence of Acetobacter malorum CECT 7742, a strain isolated from strawberry vinegar.</title>
        <authorList>
            <person name="Sainz F."/>
            <person name="Mas A."/>
            <person name="Torija M.J."/>
        </authorList>
    </citation>
    <scope>NUCLEOTIDE SEQUENCE [LARGE SCALE GENOMIC DNA]</scope>
    <source>
        <strain evidence="4 5">CECT 7742</strain>
    </source>
</reference>
<dbReference type="GO" id="GO:0008236">
    <property type="term" value="F:serine-type peptidase activity"/>
    <property type="evidence" value="ECO:0007669"/>
    <property type="project" value="InterPro"/>
</dbReference>
<dbReference type="Gene3D" id="3.90.226.10">
    <property type="entry name" value="2-enoyl-CoA Hydratase, Chain A, domain 1"/>
    <property type="match status" value="1"/>
</dbReference>
<dbReference type="InterPro" id="IPR029045">
    <property type="entry name" value="ClpP/crotonase-like_dom_sf"/>
</dbReference>
<gene>
    <name evidence="4" type="ORF">Amal_03233</name>
</gene>
<evidence type="ECO:0000259" key="3">
    <source>
        <dbReference type="SMART" id="SM00245"/>
    </source>
</evidence>
<dbReference type="GO" id="GO:0007165">
    <property type="term" value="P:signal transduction"/>
    <property type="evidence" value="ECO:0007669"/>
    <property type="project" value="TreeGrafter"/>
</dbReference>
<dbReference type="GO" id="GO:0006508">
    <property type="term" value="P:proteolysis"/>
    <property type="evidence" value="ECO:0007669"/>
    <property type="project" value="UniProtKB-KW"/>
</dbReference>
<feature type="chain" id="PRO_5008061617" evidence="2">
    <location>
        <begin position="26"/>
        <end position="453"/>
    </location>
</feature>
<dbReference type="GO" id="GO:0030288">
    <property type="term" value="C:outer membrane-bounded periplasmic space"/>
    <property type="evidence" value="ECO:0007669"/>
    <property type="project" value="TreeGrafter"/>
</dbReference>
<feature type="region of interest" description="Disordered" evidence="1">
    <location>
        <begin position="426"/>
        <end position="453"/>
    </location>
</feature>
<keyword evidence="2" id="KW-0732">Signal</keyword>
<feature type="signal peptide" evidence="2">
    <location>
        <begin position="1"/>
        <end position="25"/>
    </location>
</feature>
<dbReference type="Proteomes" id="UP000077349">
    <property type="component" value="Unassembled WGS sequence"/>
</dbReference>
<keyword evidence="4" id="KW-0645">Protease</keyword>
<comment type="caution">
    <text evidence="4">The sequence shown here is derived from an EMBL/GenBank/DDBJ whole genome shotgun (WGS) entry which is preliminary data.</text>
</comment>
<evidence type="ECO:0000256" key="2">
    <source>
        <dbReference type="SAM" id="SignalP"/>
    </source>
</evidence>
<protein>
    <submittedName>
        <fullName evidence="4">Exported protease/peptidase</fullName>
    </submittedName>
</protein>
<dbReference type="SMART" id="SM00245">
    <property type="entry name" value="TSPc"/>
    <property type="match status" value="1"/>
</dbReference>
<dbReference type="GO" id="GO:0004175">
    <property type="term" value="F:endopeptidase activity"/>
    <property type="evidence" value="ECO:0007669"/>
    <property type="project" value="TreeGrafter"/>
</dbReference>